<evidence type="ECO:0000313" key="3">
    <source>
        <dbReference type="RefSeq" id="XP_022145495.1"/>
    </source>
</evidence>
<reference evidence="3" key="1">
    <citation type="submission" date="2025-08" db="UniProtKB">
        <authorList>
            <consortium name="RefSeq"/>
        </authorList>
    </citation>
    <scope>IDENTIFICATION</scope>
    <source>
        <strain evidence="3">OHB3-1</strain>
    </source>
</reference>
<dbReference type="GO" id="GO:0005759">
    <property type="term" value="C:mitochondrial matrix"/>
    <property type="evidence" value="ECO:0007669"/>
    <property type="project" value="InterPro"/>
</dbReference>
<proteinExistence type="predicted"/>
<dbReference type="PANTHER" id="PTHR10826:SF27">
    <property type="entry name" value="OS06G0326500 PROTEIN"/>
    <property type="match status" value="1"/>
</dbReference>
<dbReference type="KEGG" id="mcha:111014932"/>
<dbReference type="PANTHER" id="PTHR10826">
    <property type="entry name" value="COMPLEMENT COMPONENT 1"/>
    <property type="match status" value="1"/>
</dbReference>
<name>A0A6J1CUM5_MOMCH</name>
<dbReference type="Proteomes" id="UP000504603">
    <property type="component" value="Unplaced"/>
</dbReference>
<dbReference type="Gene3D" id="3.10.280.10">
    <property type="entry name" value="Mitochondrial glycoprotein"/>
    <property type="match status" value="1"/>
</dbReference>
<dbReference type="SUPFAM" id="SSF54529">
    <property type="entry name" value="Mitochondrial glycoprotein MAM33-like"/>
    <property type="match status" value="1"/>
</dbReference>
<feature type="compositionally biased region" description="Acidic residues" evidence="1">
    <location>
        <begin position="133"/>
        <end position="146"/>
    </location>
</feature>
<evidence type="ECO:0000256" key="1">
    <source>
        <dbReference type="SAM" id="MobiDB-lite"/>
    </source>
</evidence>
<keyword evidence="2" id="KW-1185">Reference proteome</keyword>
<evidence type="ECO:0000313" key="2">
    <source>
        <dbReference type="Proteomes" id="UP000504603"/>
    </source>
</evidence>
<dbReference type="AlphaFoldDB" id="A0A6J1CUM5"/>
<gene>
    <name evidence="3" type="primary">LOC111014932</name>
</gene>
<sequence length="257" mass="28869">MALYSILRRASSPALHLALRSAATPRSFHSAISAAITVGKRDFSQELNPASFLKILRSYSTAPAKSSADASLVRVLESEIKCAEEDDQNGVDEIPEGFPFEIQDNPGERTISLTRKYEDEIIKIEVDIPNVSAEEEEDNDEAGENDEQAREESSIPLVVSISKDSGVCLEFGVTAFPDEISIDHLSIKQPDGSEDQLAYEGPEFHDLDENLQKAFHKYLEIRGIKPITTNFLHEYMINKDSREYSMWLKNLKNFIEK</sequence>
<feature type="region of interest" description="Disordered" evidence="1">
    <location>
        <begin position="128"/>
        <end position="154"/>
    </location>
</feature>
<dbReference type="FunFam" id="3.10.280.10:FF:000002">
    <property type="entry name" value="Mitochondrial glycoprotein family protein"/>
    <property type="match status" value="1"/>
</dbReference>
<dbReference type="Pfam" id="PF02330">
    <property type="entry name" value="MAM33"/>
    <property type="match status" value="1"/>
</dbReference>
<dbReference type="RefSeq" id="XP_022145495.1">
    <property type="nucleotide sequence ID" value="XM_022289803.1"/>
</dbReference>
<dbReference type="OrthoDB" id="278212at2759"/>
<accession>A0A6J1CUM5</accession>
<protein>
    <submittedName>
        <fullName evidence="3">Uncharacterized protein At2g39795, mitochondrial</fullName>
    </submittedName>
</protein>
<dbReference type="GeneID" id="111014932"/>
<dbReference type="InterPro" id="IPR036561">
    <property type="entry name" value="MAM33_sf"/>
</dbReference>
<dbReference type="InterPro" id="IPR003428">
    <property type="entry name" value="MAM33"/>
</dbReference>
<organism evidence="2 3">
    <name type="scientific">Momordica charantia</name>
    <name type="common">Bitter gourd</name>
    <name type="synonym">Balsam pear</name>
    <dbReference type="NCBI Taxonomy" id="3673"/>
    <lineage>
        <taxon>Eukaryota</taxon>
        <taxon>Viridiplantae</taxon>
        <taxon>Streptophyta</taxon>
        <taxon>Embryophyta</taxon>
        <taxon>Tracheophyta</taxon>
        <taxon>Spermatophyta</taxon>
        <taxon>Magnoliopsida</taxon>
        <taxon>eudicotyledons</taxon>
        <taxon>Gunneridae</taxon>
        <taxon>Pentapetalae</taxon>
        <taxon>rosids</taxon>
        <taxon>fabids</taxon>
        <taxon>Cucurbitales</taxon>
        <taxon>Cucurbitaceae</taxon>
        <taxon>Momordiceae</taxon>
        <taxon>Momordica</taxon>
    </lineage>
</organism>